<gene>
    <name evidence="3" type="ORF">BJ508DRAFT_417484</name>
</gene>
<dbReference type="CDD" id="cd18186">
    <property type="entry name" value="BTB_POZ_ZBTB_KLHL-like"/>
    <property type="match status" value="1"/>
</dbReference>
<evidence type="ECO:0000256" key="1">
    <source>
        <dbReference type="SAM" id="MobiDB-lite"/>
    </source>
</evidence>
<feature type="domain" description="BTB" evidence="2">
    <location>
        <begin position="61"/>
        <end position="122"/>
    </location>
</feature>
<name>A0A3N4I4C7_ASCIM</name>
<dbReference type="PANTHER" id="PTHR47843">
    <property type="entry name" value="BTB DOMAIN-CONTAINING PROTEIN-RELATED"/>
    <property type="match status" value="1"/>
</dbReference>
<sequence>MSRKSARIFKAAQGPTLSRNGLSRSTLNALANRDWQEPLERGRPNPQNQAFLDMLNSGENSDLILKCGGREFKVHSFMLVSQSEFFKACLDSGMKESLERTIELVEEDPVDVQRLLEFLYGGTYWEFPENYRRRWKSLKALYECYNKDTGMPVPDEDNPRVPVARSDEVRFNDPLVITTRMYAIADKFGIPALKKQALLRVQEFNETALHPQENSCDTTAVNDSLLFTLLFSPGDTSIHHRRRSAQPVEEKQKSPSALTDVRKRHPGFWKEMAALVRDHWESILDAADSAVCQSVDEDLVDLLLTPIARYSPYITKMSSAFEEDLLSRMQANPELGLRMLRGVCREGEAERERLEKERLS</sequence>
<dbReference type="SMART" id="SM00225">
    <property type="entry name" value="BTB"/>
    <property type="match status" value="1"/>
</dbReference>
<evidence type="ECO:0000313" key="4">
    <source>
        <dbReference type="Proteomes" id="UP000275078"/>
    </source>
</evidence>
<reference evidence="3 4" key="1">
    <citation type="journal article" date="2018" name="Nat. Ecol. Evol.">
        <title>Pezizomycetes genomes reveal the molecular basis of ectomycorrhizal truffle lifestyle.</title>
        <authorList>
            <person name="Murat C."/>
            <person name="Payen T."/>
            <person name="Noel B."/>
            <person name="Kuo A."/>
            <person name="Morin E."/>
            <person name="Chen J."/>
            <person name="Kohler A."/>
            <person name="Krizsan K."/>
            <person name="Balestrini R."/>
            <person name="Da Silva C."/>
            <person name="Montanini B."/>
            <person name="Hainaut M."/>
            <person name="Levati E."/>
            <person name="Barry K.W."/>
            <person name="Belfiori B."/>
            <person name="Cichocki N."/>
            <person name="Clum A."/>
            <person name="Dockter R.B."/>
            <person name="Fauchery L."/>
            <person name="Guy J."/>
            <person name="Iotti M."/>
            <person name="Le Tacon F."/>
            <person name="Lindquist E.A."/>
            <person name="Lipzen A."/>
            <person name="Malagnac F."/>
            <person name="Mello A."/>
            <person name="Molinier V."/>
            <person name="Miyauchi S."/>
            <person name="Poulain J."/>
            <person name="Riccioni C."/>
            <person name="Rubini A."/>
            <person name="Sitrit Y."/>
            <person name="Splivallo R."/>
            <person name="Traeger S."/>
            <person name="Wang M."/>
            <person name="Zifcakova L."/>
            <person name="Wipf D."/>
            <person name="Zambonelli A."/>
            <person name="Paolocci F."/>
            <person name="Nowrousian M."/>
            <person name="Ottonello S."/>
            <person name="Baldrian P."/>
            <person name="Spatafora J.W."/>
            <person name="Henrissat B."/>
            <person name="Nagy L.G."/>
            <person name="Aury J.M."/>
            <person name="Wincker P."/>
            <person name="Grigoriev I.V."/>
            <person name="Bonfante P."/>
            <person name="Martin F.M."/>
        </authorList>
    </citation>
    <scope>NUCLEOTIDE SEQUENCE [LARGE SCALE GENOMIC DNA]</scope>
    <source>
        <strain evidence="3 4">RN42</strain>
    </source>
</reference>
<organism evidence="3 4">
    <name type="scientific">Ascobolus immersus RN42</name>
    <dbReference type="NCBI Taxonomy" id="1160509"/>
    <lineage>
        <taxon>Eukaryota</taxon>
        <taxon>Fungi</taxon>
        <taxon>Dikarya</taxon>
        <taxon>Ascomycota</taxon>
        <taxon>Pezizomycotina</taxon>
        <taxon>Pezizomycetes</taxon>
        <taxon>Pezizales</taxon>
        <taxon>Ascobolaceae</taxon>
        <taxon>Ascobolus</taxon>
    </lineage>
</organism>
<dbReference type="Gene3D" id="3.30.710.10">
    <property type="entry name" value="Potassium Channel Kv1.1, Chain A"/>
    <property type="match status" value="1"/>
</dbReference>
<dbReference type="SUPFAM" id="SSF54695">
    <property type="entry name" value="POZ domain"/>
    <property type="match status" value="1"/>
</dbReference>
<evidence type="ECO:0000313" key="3">
    <source>
        <dbReference type="EMBL" id="RPA76714.1"/>
    </source>
</evidence>
<accession>A0A3N4I4C7</accession>
<feature type="region of interest" description="Disordered" evidence="1">
    <location>
        <begin position="240"/>
        <end position="259"/>
    </location>
</feature>
<dbReference type="Pfam" id="PF00651">
    <property type="entry name" value="BTB"/>
    <property type="match status" value="1"/>
</dbReference>
<dbReference type="STRING" id="1160509.A0A3N4I4C7"/>
<dbReference type="OrthoDB" id="6359816at2759"/>
<proteinExistence type="predicted"/>
<dbReference type="EMBL" id="ML119739">
    <property type="protein sequence ID" value="RPA76714.1"/>
    <property type="molecule type" value="Genomic_DNA"/>
</dbReference>
<dbReference type="AlphaFoldDB" id="A0A3N4I4C7"/>
<dbReference type="PANTHER" id="PTHR47843:SF5">
    <property type="entry name" value="BTB_POZ DOMAIN PROTEIN"/>
    <property type="match status" value="1"/>
</dbReference>
<dbReference type="InterPro" id="IPR011333">
    <property type="entry name" value="SKP1/BTB/POZ_sf"/>
</dbReference>
<keyword evidence="4" id="KW-1185">Reference proteome</keyword>
<dbReference type="Proteomes" id="UP000275078">
    <property type="component" value="Unassembled WGS sequence"/>
</dbReference>
<protein>
    <recommendedName>
        <fullName evidence="2">BTB domain-containing protein</fullName>
    </recommendedName>
</protein>
<evidence type="ECO:0000259" key="2">
    <source>
        <dbReference type="PROSITE" id="PS50097"/>
    </source>
</evidence>
<dbReference type="InterPro" id="IPR000210">
    <property type="entry name" value="BTB/POZ_dom"/>
</dbReference>
<dbReference type="PROSITE" id="PS50097">
    <property type="entry name" value="BTB"/>
    <property type="match status" value="1"/>
</dbReference>